<protein>
    <submittedName>
        <fullName evidence="9">Pol-like protein ENS-3</fullName>
    </submittedName>
</protein>
<sequence>MPSSVSAKQIRKLIHCADPETWDGDIWYDNDNDELVEDFDLTPEPVPIRPLIKTETTNEGDDDVRTTVRTIPWSPAELAKLQEKYSRNPEESETEYVWRVSLTGGDRILLSEEEAGGYRGPGVFLTTTPGNHNYSLTTRAAYWAGGIDPQERGDPLVIKTSGFSDLAVSVQKAACIQAMYERDVLRNSPMLAPIDPARLTPLIRGLPDSLKTYVANVQDRIRATGEANAAPYRAPRVGRHNYRDQAIPTWSEFVQERVNYGRRMGWIGPTTGKPPEPPPRRVRQVHTTKPKSEFKLKFDKELRAVKKVEQIRKGQSVIIRGPFRLLDIVRKGTAPPAGIAQKPTVRKWYAYLESINDIMPITEGSIKVSKLQKDIDSTLLFQTPPSKPSPVQEAPPLKEGSDLKGVWFTDASSYRQNNEWNYKAVALEVATGEKLSETGKGSAQVGELRAVLLAARHGASHIYTDSYAVFKGATEWVGHWAVNDWQVNRVPVWQADSWKQLLEIGEQRLLHIGWVKGHDRSASIAAQFNQQVDSLTRLQKIDVVSNEHEWECLLEWLHIKRGHTGRADLYREGIARGWPISVKLCEQVVTACSQCRLRLNKDHPSKAPPLHIRDKKTLWHTWQIDYIGPL</sequence>
<keyword evidence="2" id="KW-0548">Nucleotidyltransferase</keyword>
<evidence type="ECO:0000256" key="3">
    <source>
        <dbReference type="ARBA" id="ARBA00022722"/>
    </source>
</evidence>
<dbReference type="InterPro" id="IPR012337">
    <property type="entry name" value="RNaseH-like_sf"/>
</dbReference>
<evidence type="ECO:0000256" key="1">
    <source>
        <dbReference type="ARBA" id="ARBA00022679"/>
    </source>
</evidence>
<keyword evidence="5" id="KW-0378">Hydrolase</keyword>
<evidence type="ECO:0000256" key="7">
    <source>
        <dbReference type="SAM" id="MobiDB-lite"/>
    </source>
</evidence>
<dbReference type="Proteomes" id="UP001623348">
    <property type="component" value="Unassembled WGS sequence"/>
</dbReference>
<dbReference type="Gene3D" id="3.30.420.10">
    <property type="entry name" value="Ribonuclease H-like superfamily/Ribonuclease H"/>
    <property type="match status" value="1"/>
</dbReference>
<name>A0ABC9XXX0_GRUJA</name>
<feature type="domain" description="RNase H type-1" evidence="8">
    <location>
        <begin position="401"/>
        <end position="541"/>
    </location>
</feature>
<dbReference type="PANTHER" id="PTHR41694">
    <property type="entry name" value="ENDOGENOUS RETROVIRUS GROUP K MEMBER POL PROTEIN"/>
    <property type="match status" value="1"/>
</dbReference>
<evidence type="ECO:0000256" key="6">
    <source>
        <dbReference type="ARBA" id="ARBA00022918"/>
    </source>
</evidence>
<dbReference type="EMBL" id="BAAFJT010000040">
    <property type="protein sequence ID" value="GAB0202583.1"/>
    <property type="molecule type" value="Genomic_DNA"/>
</dbReference>
<reference evidence="9 10" key="1">
    <citation type="submission" date="2024-06" db="EMBL/GenBank/DDBJ databases">
        <title>The draft genome of Grus japonensis, version 3.</title>
        <authorList>
            <person name="Nabeshima K."/>
            <person name="Suzuki S."/>
            <person name="Onuma M."/>
        </authorList>
    </citation>
    <scope>NUCLEOTIDE SEQUENCE [LARGE SCALE GENOMIC DNA]</scope>
    <source>
        <strain evidence="9 10">451A</strain>
    </source>
</reference>
<dbReference type="PROSITE" id="PS50879">
    <property type="entry name" value="RNASE_H_1"/>
    <property type="match status" value="1"/>
</dbReference>
<keyword evidence="4" id="KW-0255">Endonuclease</keyword>
<accession>A0ABC9XXX0</accession>
<evidence type="ECO:0000256" key="2">
    <source>
        <dbReference type="ARBA" id="ARBA00022695"/>
    </source>
</evidence>
<gene>
    <name evidence="9" type="ORF">GRJ2_002723900</name>
</gene>
<dbReference type="InterPro" id="IPR036397">
    <property type="entry name" value="RNaseH_sf"/>
</dbReference>
<keyword evidence="3" id="KW-0540">Nuclease</keyword>
<organism evidence="9 10">
    <name type="scientific">Grus japonensis</name>
    <name type="common">Japanese crane</name>
    <name type="synonym">Red-crowned crane</name>
    <dbReference type="NCBI Taxonomy" id="30415"/>
    <lineage>
        <taxon>Eukaryota</taxon>
        <taxon>Metazoa</taxon>
        <taxon>Chordata</taxon>
        <taxon>Craniata</taxon>
        <taxon>Vertebrata</taxon>
        <taxon>Euteleostomi</taxon>
        <taxon>Archelosauria</taxon>
        <taxon>Archosauria</taxon>
        <taxon>Dinosauria</taxon>
        <taxon>Saurischia</taxon>
        <taxon>Theropoda</taxon>
        <taxon>Coelurosauria</taxon>
        <taxon>Aves</taxon>
        <taxon>Neognathae</taxon>
        <taxon>Neoaves</taxon>
        <taxon>Gruiformes</taxon>
        <taxon>Gruidae</taxon>
        <taxon>Grus</taxon>
    </lineage>
</organism>
<dbReference type="Pfam" id="PF00075">
    <property type="entry name" value="RNase_H"/>
    <property type="match status" value="1"/>
</dbReference>
<dbReference type="InterPro" id="IPR002156">
    <property type="entry name" value="RNaseH_domain"/>
</dbReference>
<keyword evidence="6" id="KW-0695">RNA-directed DNA polymerase</keyword>
<evidence type="ECO:0000259" key="8">
    <source>
        <dbReference type="PROSITE" id="PS50879"/>
    </source>
</evidence>
<dbReference type="GO" id="GO:0004519">
    <property type="term" value="F:endonuclease activity"/>
    <property type="evidence" value="ECO:0007669"/>
    <property type="project" value="UniProtKB-KW"/>
</dbReference>
<dbReference type="GO" id="GO:0003964">
    <property type="term" value="F:RNA-directed DNA polymerase activity"/>
    <property type="evidence" value="ECO:0007669"/>
    <property type="project" value="UniProtKB-KW"/>
</dbReference>
<dbReference type="GO" id="GO:0016787">
    <property type="term" value="F:hydrolase activity"/>
    <property type="evidence" value="ECO:0007669"/>
    <property type="project" value="UniProtKB-KW"/>
</dbReference>
<feature type="region of interest" description="Disordered" evidence="7">
    <location>
        <begin position="267"/>
        <end position="288"/>
    </location>
</feature>
<proteinExistence type="predicted"/>
<keyword evidence="1" id="KW-0808">Transferase</keyword>
<evidence type="ECO:0000313" key="10">
    <source>
        <dbReference type="Proteomes" id="UP001623348"/>
    </source>
</evidence>
<evidence type="ECO:0000256" key="4">
    <source>
        <dbReference type="ARBA" id="ARBA00022759"/>
    </source>
</evidence>
<dbReference type="AlphaFoldDB" id="A0ABC9XXX0"/>
<evidence type="ECO:0000313" key="9">
    <source>
        <dbReference type="EMBL" id="GAB0202583.1"/>
    </source>
</evidence>
<comment type="caution">
    <text evidence="9">The sequence shown here is derived from an EMBL/GenBank/DDBJ whole genome shotgun (WGS) entry which is preliminary data.</text>
</comment>
<keyword evidence="10" id="KW-1185">Reference proteome</keyword>
<dbReference type="PANTHER" id="PTHR41694:SF3">
    <property type="entry name" value="RNA-DIRECTED DNA POLYMERASE-RELATED"/>
    <property type="match status" value="1"/>
</dbReference>
<evidence type="ECO:0000256" key="5">
    <source>
        <dbReference type="ARBA" id="ARBA00022801"/>
    </source>
</evidence>
<dbReference type="SUPFAM" id="SSF53098">
    <property type="entry name" value="Ribonuclease H-like"/>
    <property type="match status" value="1"/>
</dbReference>